<gene>
    <name evidence="5" type="ORF">EU556_24370</name>
</gene>
<dbReference type="InterPro" id="IPR057326">
    <property type="entry name" value="KR_dom"/>
</dbReference>
<dbReference type="AlphaFoldDB" id="A0A4Z0NYN2"/>
<keyword evidence="2" id="KW-0560">Oxidoreductase</keyword>
<dbReference type="InterPro" id="IPR002347">
    <property type="entry name" value="SDR_fam"/>
</dbReference>
<dbReference type="PANTHER" id="PTHR44196:SF1">
    <property type="entry name" value="DEHYDROGENASE_REDUCTASE SDR FAMILY MEMBER 7B"/>
    <property type="match status" value="1"/>
</dbReference>
<evidence type="ECO:0000256" key="2">
    <source>
        <dbReference type="ARBA" id="ARBA00023002"/>
    </source>
</evidence>
<reference evidence="5 6" key="1">
    <citation type="submission" date="2019-04" db="EMBL/GenBank/DDBJ databases">
        <authorList>
            <person name="Feng G."/>
            <person name="Zhang J."/>
            <person name="Zhu H."/>
        </authorList>
    </citation>
    <scope>NUCLEOTIDE SEQUENCE [LARGE SCALE GENOMIC DNA]</scope>
    <source>
        <strain evidence="5 6">92R-1</strain>
    </source>
</reference>
<dbReference type="SMART" id="SM00822">
    <property type="entry name" value="PKS_KR"/>
    <property type="match status" value="1"/>
</dbReference>
<evidence type="ECO:0000256" key="1">
    <source>
        <dbReference type="ARBA" id="ARBA00006484"/>
    </source>
</evidence>
<accession>A0A4Z0NYN2</accession>
<dbReference type="InterPro" id="IPR020904">
    <property type="entry name" value="Sc_DH/Rdtase_CS"/>
</dbReference>
<dbReference type="GO" id="GO:0016491">
    <property type="term" value="F:oxidoreductase activity"/>
    <property type="evidence" value="ECO:0007669"/>
    <property type="project" value="UniProtKB-KW"/>
</dbReference>
<organism evidence="5 6">
    <name type="scientific">Hymenobacter fodinae</name>
    <dbReference type="NCBI Taxonomy" id="2510796"/>
    <lineage>
        <taxon>Bacteria</taxon>
        <taxon>Pseudomonadati</taxon>
        <taxon>Bacteroidota</taxon>
        <taxon>Cytophagia</taxon>
        <taxon>Cytophagales</taxon>
        <taxon>Hymenobacteraceae</taxon>
        <taxon>Hymenobacter</taxon>
    </lineage>
</organism>
<keyword evidence="6" id="KW-1185">Reference proteome</keyword>
<proteinExistence type="inferred from homology"/>
<dbReference type="GO" id="GO:0016020">
    <property type="term" value="C:membrane"/>
    <property type="evidence" value="ECO:0007669"/>
    <property type="project" value="TreeGrafter"/>
</dbReference>
<dbReference type="InterPro" id="IPR036291">
    <property type="entry name" value="NAD(P)-bd_dom_sf"/>
</dbReference>
<dbReference type="Proteomes" id="UP000298337">
    <property type="component" value="Unassembled WGS sequence"/>
</dbReference>
<dbReference type="Pfam" id="PF00106">
    <property type="entry name" value="adh_short"/>
    <property type="match status" value="1"/>
</dbReference>
<dbReference type="PROSITE" id="PS00061">
    <property type="entry name" value="ADH_SHORT"/>
    <property type="match status" value="1"/>
</dbReference>
<dbReference type="RefSeq" id="WP_135436851.1">
    <property type="nucleotide sequence ID" value="NZ_SRLA01000007.1"/>
</dbReference>
<evidence type="ECO:0000313" key="6">
    <source>
        <dbReference type="Proteomes" id="UP000298337"/>
    </source>
</evidence>
<dbReference type="PRINTS" id="PR00080">
    <property type="entry name" value="SDRFAMILY"/>
</dbReference>
<evidence type="ECO:0000313" key="5">
    <source>
        <dbReference type="EMBL" id="TGE03750.1"/>
    </source>
</evidence>
<feature type="domain" description="Ketoreductase" evidence="4">
    <location>
        <begin position="6"/>
        <end position="180"/>
    </location>
</feature>
<evidence type="ECO:0000259" key="4">
    <source>
        <dbReference type="SMART" id="SM00822"/>
    </source>
</evidence>
<dbReference type="OrthoDB" id="9810734at2"/>
<name>A0A4Z0NYN2_9BACT</name>
<dbReference type="Gene3D" id="3.40.50.720">
    <property type="entry name" value="NAD(P)-binding Rossmann-like Domain"/>
    <property type="match status" value="1"/>
</dbReference>
<dbReference type="PRINTS" id="PR00081">
    <property type="entry name" value="GDHRDH"/>
</dbReference>
<protein>
    <submittedName>
        <fullName evidence="5">SDR family NAD(P)-dependent oxidoreductase</fullName>
    </submittedName>
</protein>
<dbReference type="EMBL" id="SRLA01000007">
    <property type="protein sequence ID" value="TGE03750.1"/>
    <property type="molecule type" value="Genomic_DNA"/>
</dbReference>
<evidence type="ECO:0000256" key="3">
    <source>
        <dbReference type="RuleBase" id="RU000363"/>
    </source>
</evidence>
<dbReference type="SUPFAM" id="SSF51735">
    <property type="entry name" value="NAD(P)-binding Rossmann-fold domains"/>
    <property type="match status" value="1"/>
</dbReference>
<comment type="similarity">
    <text evidence="1 3">Belongs to the short-chain dehydrogenases/reductases (SDR) family.</text>
</comment>
<sequence length="243" mass="26035">MQLIKQTVLLTGATSGIGRHLAGKLHELGNQVIVCGRQPEPLAALATQYAGLATYVCDVSDPTHCAAFAHWATSTYPHLNVIINNAGVMQVLDLTQAVDLTKVTTEIATNLLAPIHLISLLASHLQQQPEAAILNITSGLAFTPLASVPVYSATKAALHAFTMCLRHQLRATAVKVFEIIPPAVETNLGHADHYDRSNDHPLSVAAFVEAMLQVIESDTYEVGIGAAEGLRQQREALFPLLNP</sequence>
<dbReference type="PANTHER" id="PTHR44196">
    <property type="entry name" value="DEHYDROGENASE/REDUCTASE SDR FAMILY MEMBER 7B"/>
    <property type="match status" value="1"/>
</dbReference>
<comment type="caution">
    <text evidence="5">The sequence shown here is derived from an EMBL/GenBank/DDBJ whole genome shotgun (WGS) entry which is preliminary data.</text>
</comment>